<dbReference type="EMBL" id="JBHMBH010000070">
    <property type="protein sequence ID" value="MFB9716927.1"/>
    <property type="molecule type" value="Genomic_DNA"/>
</dbReference>
<reference evidence="3 4" key="1">
    <citation type="submission" date="2024-09" db="EMBL/GenBank/DDBJ databases">
        <authorList>
            <person name="Sun Q."/>
            <person name="Mori K."/>
        </authorList>
    </citation>
    <scope>NUCLEOTIDE SEQUENCE [LARGE SCALE GENOMIC DNA]</scope>
    <source>
        <strain evidence="3 4">JCM 13519</strain>
    </source>
</reference>
<organism evidence="3 4">
    <name type="scientific">Arthrobacter methylotrophus</name>
    <dbReference type="NCBI Taxonomy" id="121291"/>
    <lineage>
        <taxon>Bacteria</taxon>
        <taxon>Bacillati</taxon>
        <taxon>Actinomycetota</taxon>
        <taxon>Actinomycetes</taxon>
        <taxon>Micrococcales</taxon>
        <taxon>Micrococcaceae</taxon>
        <taxon>Arthrobacter</taxon>
    </lineage>
</organism>
<name>A0ABV5UXM4_9MICC</name>
<feature type="transmembrane region" description="Helical" evidence="2">
    <location>
        <begin position="39"/>
        <end position="64"/>
    </location>
</feature>
<dbReference type="Proteomes" id="UP001589536">
    <property type="component" value="Unassembled WGS sequence"/>
</dbReference>
<evidence type="ECO:0000313" key="3">
    <source>
        <dbReference type="EMBL" id="MFB9716927.1"/>
    </source>
</evidence>
<sequence length="144" mass="15264">MQDNPVRQPDDANGYPPVPANGSPSIPNRRPFAGNLSKYARPALIVGASIAVVCIALLIIIFFLDSFNAATYSMTGKSVQDATDEAREIRDTYAGARIGAIVGLVVFGVIALASGVVLYLNRGTAPEEEYDDGEDVDFDDLAGQ</sequence>
<gene>
    <name evidence="3" type="ORF">ACFFPI_22790</name>
</gene>
<evidence type="ECO:0000313" key="4">
    <source>
        <dbReference type="Proteomes" id="UP001589536"/>
    </source>
</evidence>
<proteinExistence type="predicted"/>
<feature type="region of interest" description="Disordered" evidence="1">
    <location>
        <begin position="1"/>
        <end position="29"/>
    </location>
</feature>
<comment type="caution">
    <text evidence="3">The sequence shown here is derived from an EMBL/GenBank/DDBJ whole genome shotgun (WGS) entry which is preliminary data.</text>
</comment>
<accession>A0ABV5UXM4</accession>
<dbReference type="RefSeq" id="WP_345036689.1">
    <property type="nucleotide sequence ID" value="NZ_BAABED010000001.1"/>
</dbReference>
<protein>
    <recommendedName>
        <fullName evidence="5">DUF4190 domain-containing protein</fullName>
    </recommendedName>
</protein>
<feature type="transmembrane region" description="Helical" evidence="2">
    <location>
        <begin position="98"/>
        <end position="120"/>
    </location>
</feature>
<keyword evidence="2" id="KW-0472">Membrane</keyword>
<keyword evidence="2" id="KW-0812">Transmembrane</keyword>
<keyword evidence="2" id="KW-1133">Transmembrane helix</keyword>
<evidence type="ECO:0000256" key="2">
    <source>
        <dbReference type="SAM" id="Phobius"/>
    </source>
</evidence>
<keyword evidence="4" id="KW-1185">Reference proteome</keyword>
<evidence type="ECO:0008006" key="5">
    <source>
        <dbReference type="Google" id="ProtNLM"/>
    </source>
</evidence>
<evidence type="ECO:0000256" key="1">
    <source>
        <dbReference type="SAM" id="MobiDB-lite"/>
    </source>
</evidence>